<keyword evidence="2" id="KW-0347">Helicase</keyword>
<dbReference type="PANTHER" id="PTHR33395:SF22">
    <property type="entry name" value="REVERSE TRANSCRIPTASE DOMAIN-CONTAINING PROTEIN"/>
    <property type="match status" value="1"/>
</dbReference>
<accession>A0AAV4RF85</accession>
<dbReference type="InterPro" id="IPR011709">
    <property type="entry name" value="DEAD-box_helicase_OB_fold"/>
</dbReference>
<dbReference type="Gene3D" id="1.20.120.1080">
    <property type="match status" value="1"/>
</dbReference>
<dbReference type="InterPro" id="IPR007502">
    <property type="entry name" value="Helicase-assoc_dom"/>
</dbReference>
<dbReference type="Pfam" id="PF23362">
    <property type="entry name" value="DHX37_C"/>
    <property type="match status" value="1"/>
</dbReference>
<dbReference type="InterPro" id="IPR056371">
    <property type="entry name" value="DHX37-like_C"/>
</dbReference>
<keyword evidence="2" id="KW-0547">Nucleotide-binding</keyword>
<evidence type="ECO:0000313" key="3">
    <source>
        <dbReference type="Proteomes" id="UP001054945"/>
    </source>
</evidence>
<comment type="caution">
    <text evidence="2">The sequence shown here is derived from an EMBL/GenBank/DDBJ whole genome shotgun (WGS) entry which is preliminary data.</text>
</comment>
<feature type="domain" description="Helicase-associated" evidence="1">
    <location>
        <begin position="363"/>
        <end position="462"/>
    </location>
</feature>
<name>A0AAV4RF85_CAEEX</name>
<sequence>MIYVPALTQGPLMVNCGRLVKSMGEEQPQMEKCNTIKSNDGKIPRMILKLLTNLVHIISISKLDFTREDRHIKCKASSIVHGCRNSPLDSSTIFSRAFSMQELTTAINESSLNKSPGPDGVHRQMISNLGLSGRVRFLNIINDFWNSGKLPREWRRATIVPVRKPSKEASSPESYRPIALNCIACKIMKNFWNSWKSLALDLRHFKKPTHKGRDWGADAGTLRNTYISLIRPILEYGITVYCCASNTNLQKFERVQLSAVRVISGLRNTCPNDIVLYEADLQPLSLRRSALVKYYGKLCSLGDRNRTSAYLRDWCNVQRLKRYSPFSMVASAHLLESNVEQHILVQCVDPSDSLPNVHFHTDLSVQHLAIGPVLETGEFNPSITEHGRSMTLFYLSPRFAKMLIFSEAFDCVPYICAIVCALTVPDLFVTSTWTTETEDEEEVKVTKEGLKKLAQQNLENWYGIRYKAMDEIHKMGIQLLKEMNQVFPYSNIPMTMEITPAGPEILETIRKICTACLIDQVARKIPVGETQDNKNLKNAYQLIDCDEPAFIHPSSTQFERLPEYVAYSELTWTSKLYMKNVFEIDLHLLPFIAPEFSEFSNPQNFLLQNMILHWIKYIAGWMELFGPAQWRFSCIRKEMPKGYHRYIWFCYFFLDGQVCPFIKNYRKDLLARPSTVLKSWAKMLPRTRFIRETVMRNDVDSL</sequence>
<dbReference type="GO" id="GO:0004386">
    <property type="term" value="F:helicase activity"/>
    <property type="evidence" value="ECO:0007669"/>
    <property type="project" value="UniProtKB-KW"/>
</dbReference>
<dbReference type="SMART" id="SM00847">
    <property type="entry name" value="HA2"/>
    <property type="match status" value="1"/>
</dbReference>
<dbReference type="EMBL" id="BPLR01007718">
    <property type="protein sequence ID" value="GIY19112.1"/>
    <property type="molecule type" value="Genomic_DNA"/>
</dbReference>
<evidence type="ECO:0000313" key="2">
    <source>
        <dbReference type="EMBL" id="GIY19112.1"/>
    </source>
</evidence>
<keyword evidence="2" id="KW-0067">ATP-binding</keyword>
<keyword evidence="3" id="KW-1185">Reference proteome</keyword>
<organism evidence="2 3">
    <name type="scientific">Caerostris extrusa</name>
    <name type="common">Bark spider</name>
    <name type="synonym">Caerostris bankana</name>
    <dbReference type="NCBI Taxonomy" id="172846"/>
    <lineage>
        <taxon>Eukaryota</taxon>
        <taxon>Metazoa</taxon>
        <taxon>Ecdysozoa</taxon>
        <taxon>Arthropoda</taxon>
        <taxon>Chelicerata</taxon>
        <taxon>Arachnida</taxon>
        <taxon>Araneae</taxon>
        <taxon>Araneomorphae</taxon>
        <taxon>Entelegynae</taxon>
        <taxon>Araneoidea</taxon>
        <taxon>Araneidae</taxon>
        <taxon>Caerostris</taxon>
    </lineage>
</organism>
<dbReference type="Pfam" id="PF21010">
    <property type="entry name" value="HA2_C"/>
    <property type="match status" value="1"/>
</dbReference>
<evidence type="ECO:0000259" key="1">
    <source>
        <dbReference type="SMART" id="SM00847"/>
    </source>
</evidence>
<dbReference type="AlphaFoldDB" id="A0AAV4RF85"/>
<gene>
    <name evidence="2" type="primary">DHX37</name>
    <name evidence="2" type="ORF">CEXT_400171</name>
</gene>
<dbReference type="PANTHER" id="PTHR33395">
    <property type="entry name" value="TRANSCRIPTASE, PUTATIVE-RELATED-RELATED"/>
    <property type="match status" value="1"/>
</dbReference>
<reference evidence="2 3" key="1">
    <citation type="submission" date="2021-06" db="EMBL/GenBank/DDBJ databases">
        <title>Caerostris extrusa draft genome.</title>
        <authorList>
            <person name="Kono N."/>
            <person name="Arakawa K."/>
        </authorList>
    </citation>
    <scope>NUCLEOTIDE SEQUENCE [LARGE SCALE GENOMIC DNA]</scope>
</reference>
<proteinExistence type="predicted"/>
<dbReference type="Proteomes" id="UP001054945">
    <property type="component" value="Unassembled WGS sequence"/>
</dbReference>
<protein>
    <submittedName>
        <fullName evidence="2">Probable ATP-dependent RNA helicase DHX37</fullName>
    </submittedName>
</protein>
<dbReference type="Pfam" id="PF07717">
    <property type="entry name" value="OB_NTP_bind"/>
    <property type="match status" value="1"/>
</dbReference>
<keyword evidence="2" id="KW-0378">Hydrolase</keyword>